<dbReference type="HOGENOM" id="CLU_2513081_0_0_1"/>
<sequence length="85" mass="9312">MPLDVTRPSELGWRAILKTQGRAAFAKAVGDYKGCLIMDTTWKDAHQSLLATCLRSIDILNIARETSHALANAYSLECWGGATFV</sequence>
<evidence type="ECO:0000313" key="1">
    <source>
        <dbReference type="EMBL" id="EGG02660.1"/>
    </source>
</evidence>
<organism evidence="2">
    <name type="scientific">Melampsora larici-populina (strain 98AG31 / pathotype 3-4-7)</name>
    <name type="common">Poplar leaf rust fungus</name>
    <dbReference type="NCBI Taxonomy" id="747676"/>
    <lineage>
        <taxon>Eukaryota</taxon>
        <taxon>Fungi</taxon>
        <taxon>Dikarya</taxon>
        <taxon>Basidiomycota</taxon>
        <taxon>Pucciniomycotina</taxon>
        <taxon>Pucciniomycetes</taxon>
        <taxon>Pucciniales</taxon>
        <taxon>Melampsoraceae</taxon>
        <taxon>Melampsora</taxon>
    </lineage>
</organism>
<dbReference type="Proteomes" id="UP000001072">
    <property type="component" value="Unassembled WGS sequence"/>
</dbReference>
<dbReference type="OrthoDB" id="196847at2759"/>
<keyword evidence="2" id="KW-1185">Reference proteome</keyword>
<dbReference type="InterPro" id="IPR055268">
    <property type="entry name" value="PCB-like"/>
</dbReference>
<accession>F4RYC4</accession>
<dbReference type="KEGG" id="mlr:MELLADRAFT_72753"/>
<dbReference type="GO" id="GO:0004736">
    <property type="term" value="F:pyruvate carboxylase activity"/>
    <property type="evidence" value="ECO:0007669"/>
    <property type="project" value="TreeGrafter"/>
</dbReference>
<dbReference type="PANTHER" id="PTHR43778">
    <property type="entry name" value="PYRUVATE CARBOXYLASE"/>
    <property type="match status" value="1"/>
</dbReference>
<dbReference type="GeneID" id="18932179"/>
<evidence type="ECO:0000313" key="2">
    <source>
        <dbReference type="Proteomes" id="UP000001072"/>
    </source>
</evidence>
<reference evidence="2" key="1">
    <citation type="journal article" date="2011" name="Proc. Natl. Acad. Sci. U.S.A.">
        <title>Obligate biotrophy features unraveled by the genomic analysis of rust fungi.</title>
        <authorList>
            <person name="Duplessis S."/>
            <person name="Cuomo C.A."/>
            <person name="Lin Y.-C."/>
            <person name="Aerts A."/>
            <person name="Tisserant E."/>
            <person name="Veneault-Fourrey C."/>
            <person name="Joly D.L."/>
            <person name="Hacquard S."/>
            <person name="Amselem J."/>
            <person name="Cantarel B.L."/>
            <person name="Chiu R."/>
            <person name="Coutinho P.M."/>
            <person name="Feau N."/>
            <person name="Field M."/>
            <person name="Frey P."/>
            <person name="Gelhaye E."/>
            <person name="Goldberg J."/>
            <person name="Grabherr M.G."/>
            <person name="Kodira C.D."/>
            <person name="Kohler A."/>
            <person name="Kuees U."/>
            <person name="Lindquist E.A."/>
            <person name="Lucas S.M."/>
            <person name="Mago R."/>
            <person name="Mauceli E."/>
            <person name="Morin E."/>
            <person name="Murat C."/>
            <person name="Pangilinan J.L."/>
            <person name="Park R."/>
            <person name="Pearson M."/>
            <person name="Quesneville H."/>
            <person name="Rouhier N."/>
            <person name="Sakthikumar S."/>
            <person name="Salamov A.A."/>
            <person name="Schmutz J."/>
            <person name="Selles B."/>
            <person name="Shapiro H."/>
            <person name="Tanguay P."/>
            <person name="Tuskan G.A."/>
            <person name="Henrissat B."/>
            <person name="Van de Peer Y."/>
            <person name="Rouze P."/>
            <person name="Ellis J.G."/>
            <person name="Dodds P.N."/>
            <person name="Schein J.E."/>
            <person name="Zhong S."/>
            <person name="Hamelin R.C."/>
            <person name="Grigoriev I.V."/>
            <person name="Szabo L.J."/>
            <person name="Martin F."/>
        </authorList>
    </citation>
    <scope>NUCLEOTIDE SEQUENCE [LARGE SCALE GENOMIC DNA]</scope>
    <source>
        <strain evidence="2">98AG31 / pathotype 3-4-7</strain>
    </source>
</reference>
<evidence type="ECO:0008006" key="3">
    <source>
        <dbReference type="Google" id="ProtNLM"/>
    </source>
</evidence>
<dbReference type="GO" id="GO:0005737">
    <property type="term" value="C:cytoplasm"/>
    <property type="evidence" value="ECO:0007669"/>
    <property type="project" value="TreeGrafter"/>
</dbReference>
<dbReference type="AlphaFoldDB" id="F4RYC4"/>
<gene>
    <name evidence="1" type="ORF">MELLADRAFT_72753</name>
</gene>
<proteinExistence type="predicted"/>
<protein>
    <recommendedName>
        <fullName evidence="3">Pyruvate carboxyltransferase domain-containing protein</fullName>
    </recommendedName>
</protein>
<dbReference type="Gene3D" id="3.20.20.70">
    <property type="entry name" value="Aldolase class I"/>
    <property type="match status" value="1"/>
</dbReference>
<dbReference type="InterPro" id="IPR013785">
    <property type="entry name" value="Aldolase_TIM"/>
</dbReference>
<dbReference type="PANTHER" id="PTHR43778:SF2">
    <property type="entry name" value="PYRUVATE CARBOXYLASE, MITOCHONDRIAL"/>
    <property type="match status" value="1"/>
</dbReference>
<dbReference type="InParanoid" id="F4RYC4"/>
<dbReference type="SUPFAM" id="SSF51569">
    <property type="entry name" value="Aldolase"/>
    <property type="match status" value="1"/>
</dbReference>
<dbReference type="eggNOG" id="KOG0369">
    <property type="taxonomic scope" value="Eukaryota"/>
</dbReference>
<dbReference type="VEuPathDB" id="FungiDB:MELLADRAFT_72753"/>
<dbReference type="RefSeq" id="XP_007414062.1">
    <property type="nucleotide sequence ID" value="XM_007414000.1"/>
</dbReference>
<dbReference type="STRING" id="747676.F4RYC4"/>
<name>F4RYC4_MELLP</name>
<dbReference type="GO" id="GO:0006094">
    <property type="term" value="P:gluconeogenesis"/>
    <property type="evidence" value="ECO:0007669"/>
    <property type="project" value="TreeGrafter"/>
</dbReference>
<dbReference type="EMBL" id="GL883129">
    <property type="protein sequence ID" value="EGG02660.1"/>
    <property type="molecule type" value="Genomic_DNA"/>
</dbReference>